<dbReference type="Pfam" id="PF24568">
    <property type="entry name" value="CC_PcsB"/>
    <property type="match status" value="1"/>
</dbReference>
<feature type="signal peptide" evidence="4">
    <location>
        <begin position="1"/>
        <end position="25"/>
    </location>
</feature>
<evidence type="ECO:0000259" key="5">
    <source>
        <dbReference type="Pfam" id="PF01551"/>
    </source>
</evidence>
<dbReference type="OrthoDB" id="9805070at2"/>
<dbReference type="InterPro" id="IPR011055">
    <property type="entry name" value="Dup_hybrid_motif"/>
</dbReference>
<feature type="compositionally biased region" description="Low complexity" evidence="3">
    <location>
        <begin position="256"/>
        <end position="306"/>
    </location>
</feature>
<feature type="compositionally biased region" description="Basic and acidic residues" evidence="3">
    <location>
        <begin position="235"/>
        <end position="255"/>
    </location>
</feature>
<gene>
    <name evidence="7" type="ORF">NRIC_36130</name>
</gene>
<dbReference type="InterPro" id="IPR050570">
    <property type="entry name" value="Cell_wall_metabolism_enzyme"/>
</dbReference>
<feature type="region of interest" description="Disordered" evidence="3">
    <location>
        <begin position="235"/>
        <end position="336"/>
    </location>
</feature>
<dbReference type="EMBL" id="BJCC01000037">
    <property type="protein sequence ID" value="GCF95722.1"/>
    <property type="molecule type" value="Genomic_DNA"/>
</dbReference>
<evidence type="ECO:0000256" key="1">
    <source>
        <dbReference type="ARBA" id="ARBA00022729"/>
    </source>
</evidence>
<dbReference type="Proteomes" id="UP000290567">
    <property type="component" value="Unassembled WGS sequence"/>
</dbReference>
<evidence type="ECO:0000256" key="4">
    <source>
        <dbReference type="SAM" id="SignalP"/>
    </source>
</evidence>
<name>A0A4P5PJF5_9ENTE</name>
<evidence type="ECO:0000313" key="7">
    <source>
        <dbReference type="EMBL" id="GCF95722.1"/>
    </source>
</evidence>
<accession>A0A4P5PJF5</accession>
<feature type="chain" id="PRO_5020343896" evidence="4">
    <location>
        <begin position="26"/>
        <end position="464"/>
    </location>
</feature>
<keyword evidence="2" id="KW-0175">Coiled coil</keyword>
<keyword evidence="8" id="KW-1185">Reference proteome</keyword>
<feature type="coiled-coil region" evidence="2">
    <location>
        <begin position="25"/>
        <end position="108"/>
    </location>
</feature>
<dbReference type="AlphaFoldDB" id="A0A4P5PJF5"/>
<dbReference type="RefSeq" id="WP_146624094.1">
    <property type="nucleotide sequence ID" value="NZ_BJCC01000037.1"/>
</dbReference>
<evidence type="ECO:0000256" key="2">
    <source>
        <dbReference type="SAM" id="Coils"/>
    </source>
</evidence>
<dbReference type="Gene3D" id="2.70.70.10">
    <property type="entry name" value="Glucose Permease (Domain IIA)"/>
    <property type="match status" value="1"/>
</dbReference>
<dbReference type="GO" id="GO:0004222">
    <property type="term" value="F:metalloendopeptidase activity"/>
    <property type="evidence" value="ECO:0007669"/>
    <property type="project" value="TreeGrafter"/>
</dbReference>
<dbReference type="InterPro" id="IPR057309">
    <property type="entry name" value="PcsB_CC"/>
</dbReference>
<reference evidence="8" key="1">
    <citation type="submission" date="2019-02" db="EMBL/GenBank/DDBJ databases">
        <title>Draft genome sequence of Enterococcus sp. Gos25-1.</title>
        <authorList>
            <person name="Tanaka N."/>
            <person name="Shiwa Y."/>
            <person name="Fujita N."/>
        </authorList>
    </citation>
    <scope>NUCLEOTIDE SEQUENCE [LARGE SCALE GENOMIC DNA]</scope>
    <source>
        <strain evidence="8">Gos25-1</strain>
    </source>
</reference>
<evidence type="ECO:0000259" key="6">
    <source>
        <dbReference type="Pfam" id="PF24568"/>
    </source>
</evidence>
<comment type="caution">
    <text evidence="7">The sequence shown here is derived from an EMBL/GenBank/DDBJ whole genome shotgun (WGS) entry which is preliminary data.</text>
</comment>
<keyword evidence="1 4" id="KW-0732">Signal</keyword>
<dbReference type="InterPro" id="IPR016047">
    <property type="entry name" value="M23ase_b-sheet_dom"/>
</dbReference>
<dbReference type="PANTHER" id="PTHR21666:SF270">
    <property type="entry name" value="MUREIN HYDROLASE ACTIVATOR ENVC"/>
    <property type="match status" value="1"/>
</dbReference>
<dbReference type="CDD" id="cd12797">
    <property type="entry name" value="M23_peptidase"/>
    <property type="match status" value="1"/>
</dbReference>
<proteinExistence type="predicted"/>
<feature type="compositionally biased region" description="Polar residues" evidence="3">
    <location>
        <begin position="307"/>
        <end position="334"/>
    </location>
</feature>
<organism evidence="7 8">
    <name type="scientific">Enterococcus florum</name>
    <dbReference type="NCBI Taxonomy" id="2480627"/>
    <lineage>
        <taxon>Bacteria</taxon>
        <taxon>Bacillati</taxon>
        <taxon>Bacillota</taxon>
        <taxon>Bacilli</taxon>
        <taxon>Lactobacillales</taxon>
        <taxon>Enterococcaceae</taxon>
        <taxon>Enterococcus</taxon>
    </lineage>
</organism>
<dbReference type="PANTHER" id="PTHR21666">
    <property type="entry name" value="PEPTIDASE-RELATED"/>
    <property type="match status" value="1"/>
</dbReference>
<feature type="domain" description="M23ase beta-sheet core" evidence="5">
    <location>
        <begin position="361"/>
        <end position="448"/>
    </location>
</feature>
<sequence>MIKLRKYTALTLCAFILAGPVVASADEYDQKIAEKDQKIESLQETEKSAEAEKALLETEVANVEAQVERILQEKAEEEQKLSELTAKIQDLQAKIEKRDQKLKEQARNVQTNHDAVTVMNAVMESNSIGEAVKKTVAVSTILTANKNTMEQQTRDKEELQKLEKEAEARLVVINEKTAELKSKQDKLVQTKLDQQVKINEIQASIATEQAEKDKFQKQKEEAEKKRQEALKALEEQRKKEAEAREKAQAEAEKQAKAAAEAAQKAADEAAAQQAAAQTAQEKSEAEMAALEAQRQQQQAEQQAQQAGSVTDPSASGVPSTNPGAGTPATNSSGWGSPLSIGLVVTSPFGPRVDPTGLSGTQHDGIDFAGSAGTPIHAAKSGTVIEAQYHWSAGNYVIIKHSDGYYSYYMHMNAAPSVGAGQQVSQGQVLGGMGTTGNSTGVHLHFGVSTGVWSGFVNPAPLLGI</sequence>
<protein>
    <submittedName>
        <fullName evidence="7">Uncharacterized protein</fullName>
    </submittedName>
</protein>
<dbReference type="Gene3D" id="6.10.250.3150">
    <property type="match status" value="1"/>
</dbReference>
<dbReference type="Pfam" id="PF01551">
    <property type="entry name" value="Peptidase_M23"/>
    <property type="match status" value="1"/>
</dbReference>
<evidence type="ECO:0000313" key="8">
    <source>
        <dbReference type="Proteomes" id="UP000290567"/>
    </source>
</evidence>
<feature type="domain" description="Peptidoglycan hydrolase PcsB coiled-coil" evidence="6">
    <location>
        <begin position="88"/>
        <end position="161"/>
    </location>
</feature>
<dbReference type="SUPFAM" id="SSF51261">
    <property type="entry name" value="Duplicated hybrid motif"/>
    <property type="match status" value="1"/>
</dbReference>
<evidence type="ECO:0000256" key="3">
    <source>
        <dbReference type="SAM" id="MobiDB-lite"/>
    </source>
</evidence>